<dbReference type="InterPro" id="IPR036640">
    <property type="entry name" value="ABC1_TM_sf"/>
</dbReference>
<dbReference type="PANTHER" id="PTHR43394">
    <property type="entry name" value="ATP-DEPENDENT PERMEASE MDL1, MITOCHONDRIAL"/>
    <property type="match status" value="1"/>
</dbReference>
<dbReference type="eggNOG" id="COG1132">
    <property type="taxonomic scope" value="Bacteria"/>
</dbReference>
<comment type="caution">
    <text evidence="12">The sequence shown here is derived from an EMBL/GenBank/DDBJ whole genome shotgun (WGS) entry which is preliminary data.</text>
</comment>
<accession>S7T1M2</accession>
<feature type="transmembrane region" description="Helical" evidence="9">
    <location>
        <begin position="274"/>
        <end position="297"/>
    </location>
</feature>
<dbReference type="PANTHER" id="PTHR43394:SF1">
    <property type="entry name" value="ATP-BINDING CASSETTE SUB-FAMILY B MEMBER 10, MITOCHONDRIAL"/>
    <property type="match status" value="1"/>
</dbReference>
<dbReference type="Pfam" id="PF00664">
    <property type="entry name" value="ABC_membrane"/>
    <property type="match status" value="1"/>
</dbReference>
<evidence type="ECO:0000256" key="2">
    <source>
        <dbReference type="ARBA" id="ARBA00022448"/>
    </source>
</evidence>
<keyword evidence="4 9" id="KW-0812">Transmembrane</keyword>
<feature type="transmembrane region" description="Helical" evidence="9">
    <location>
        <begin position="92"/>
        <end position="110"/>
    </location>
</feature>
<feature type="domain" description="ABC transporter" evidence="10">
    <location>
        <begin position="372"/>
        <end position="607"/>
    </location>
</feature>
<feature type="transmembrane region" description="Helical" evidence="9">
    <location>
        <begin position="195"/>
        <end position="213"/>
    </location>
</feature>
<dbReference type="CDD" id="cd18552">
    <property type="entry name" value="ABC_6TM_MsbA_like"/>
    <property type="match status" value="1"/>
</dbReference>
<dbReference type="PROSITE" id="PS50893">
    <property type="entry name" value="ABC_TRANSPORTER_2"/>
    <property type="match status" value="1"/>
</dbReference>
<dbReference type="CDD" id="cd03251">
    <property type="entry name" value="ABCC_MsbA"/>
    <property type="match status" value="1"/>
</dbReference>
<dbReference type="Gene3D" id="3.40.50.300">
    <property type="entry name" value="P-loop containing nucleotide triphosphate hydrolases"/>
    <property type="match status" value="1"/>
</dbReference>
<keyword evidence="3" id="KW-1003">Cell membrane</keyword>
<evidence type="ECO:0000256" key="4">
    <source>
        <dbReference type="ARBA" id="ARBA00022692"/>
    </source>
</evidence>
<dbReference type="Gene3D" id="1.20.1560.10">
    <property type="entry name" value="ABC transporter type 1, transmembrane domain"/>
    <property type="match status" value="1"/>
</dbReference>
<evidence type="ECO:0000259" key="11">
    <source>
        <dbReference type="PROSITE" id="PS50929"/>
    </source>
</evidence>
<dbReference type="InterPro" id="IPR027417">
    <property type="entry name" value="P-loop_NTPase"/>
</dbReference>
<dbReference type="GO" id="GO:0016887">
    <property type="term" value="F:ATP hydrolysis activity"/>
    <property type="evidence" value="ECO:0007669"/>
    <property type="project" value="InterPro"/>
</dbReference>
<protein>
    <submittedName>
        <fullName evidence="12">ABC transporter transmembrane region</fullName>
    </submittedName>
</protein>
<feature type="transmembrane region" description="Helical" evidence="9">
    <location>
        <begin position="170"/>
        <end position="189"/>
    </location>
</feature>
<dbReference type="PATRIC" id="fig|1121439.3.peg.2927"/>
<evidence type="ECO:0000259" key="10">
    <source>
        <dbReference type="PROSITE" id="PS50893"/>
    </source>
</evidence>
<sequence>MTLAKRMDAQYLRPRRTDAKHSHEGFPLVEEKKPHLQNWYLLKRCLRYFKPYTWRIVLAFACMGVVAAATGAAAYLVKPALDEIFINKQSQALYFLPPLFVLVIAAKGLGRFLQNYIMQSCGLEVLEQIRRELYAKMVRLPLRFFEDNQVGMLMSRIIYDVMSIRNSMPAVVMIVRQALTMLFLIGVVFYQNAFLAFWAVLVLPLAFYPFVYFGKKLRGLSRKNQVKLADISVFLQESFSGIRVVKAFANEDREKGRFEQENGRLIRIFRKEMIYNELSSPIMELVGALGIGLVIFYGGMQVISGESTPGTFFSFCAGLIMLYEPIKKMSESNKEIQRALAGAERVFEILDSPEISVERDGTRVFSGPLQELRFENVTFQYPGCDGPALDKVSFTVRAGETLALVGPSGSGKSTLVHLIPRFYLPSGGTIMLNGHALDEFTLDSLRLNIGMVSQDTFLFNTSVAENIAYGREALDMDKVQEAAKAAYAHEFILQLQQGYETIIGERGVKLSGGQKQRLTIARALLKNPPLLILDEATSALDTESERIVQKALENLMRNRTSIVIAHRLSTVLGADRILVMEKGRVIAEGRHDELLASCPLYRRLYSMQFMDMTEDGPRTCDQAVQAALG</sequence>
<dbReference type="GO" id="GO:0005524">
    <property type="term" value="F:ATP binding"/>
    <property type="evidence" value="ECO:0007669"/>
    <property type="project" value="UniProtKB-KW"/>
</dbReference>
<keyword evidence="8 9" id="KW-0472">Membrane</keyword>
<keyword evidence="5" id="KW-0547">Nucleotide-binding</keyword>
<dbReference type="EMBL" id="ATHI01000032">
    <property type="protein sequence ID" value="EPR30400.1"/>
    <property type="molecule type" value="Genomic_DNA"/>
</dbReference>
<dbReference type="Proteomes" id="UP000014975">
    <property type="component" value="Unassembled WGS sequence"/>
</dbReference>
<dbReference type="InterPro" id="IPR011527">
    <property type="entry name" value="ABC1_TM_dom"/>
</dbReference>
<dbReference type="InterPro" id="IPR017871">
    <property type="entry name" value="ABC_transporter-like_CS"/>
</dbReference>
<evidence type="ECO:0000313" key="12">
    <source>
        <dbReference type="EMBL" id="EPR30400.1"/>
    </source>
</evidence>
<dbReference type="RefSeq" id="WP_020888236.1">
    <property type="nucleotide sequence ID" value="NZ_ATHI01000032.1"/>
</dbReference>
<keyword evidence="7 9" id="KW-1133">Transmembrane helix</keyword>
<dbReference type="SUPFAM" id="SSF90123">
    <property type="entry name" value="ABC transporter transmembrane region"/>
    <property type="match status" value="1"/>
</dbReference>
<feature type="domain" description="ABC transmembrane type-1" evidence="11">
    <location>
        <begin position="57"/>
        <end position="338"/>
    </location>
</feature>
<dbReference type="InterPro" id="IPR003439">
    <property type="entry name" value="ABC_transporter-like_ATP-bd"/>
</dbReference>
<proteinExistence type="predicted"/>
<evidence type="ECO:0000256" key="3">
    <source>
        <dbReference type="ARBA" id="ARBA00022475"/>
    </source>
</evidence>
<keyword evidence="2" id="KW-0813">Transport</keyword>
<evidence type="ECO:0000313" key="13">
    <source>
        <dbReference type="Proteomes" id="UP000014975"/>
    </source>
</evidence>
<dbReference type="Pfam" id="PF00005">
    <property type="entry name" value="ABC_tran"/>
    <property type="match status" value="1"/>
</dbReference>
<comment type="subcellular location">
    <subcellularLocation>
        <location evidence="1">Cell membrane</location>
        <topology evidence="1">Multi-pass membrane protein</topology>
    </subcellularLocation>
</comment>
<dbReference type="FunFam" id="3.40.50.300:FF:000221">
    <property type="entry name" value="Multidrug ABC transporter ATP-binding protein"/>
    <property type="match status" value="1"/>
</dbReference>
<dbReference type="SMART" id="SM00382">
    <property type="entry name" value="AAA"/>
    <property type="match status" value="1"/>
</dbReference>
<gene>
    <name evidence="12" type="ORF">dsat_1540</name>
</gene>
<keyword evidence="6" id="KW-0067">ATP-binding</keyword>
<dbReference type="GO" id="GO:0015421">
    <property type="term" value="F:ABC-type oligopeptide transporter activity"/>
    <property type="evidence" value="ECO:0007669"/>
    <property type="project" value="TreeGrafter"/>
</dbReference>
<evidence type="ECO:0000256" key="8">
    <source>
        <dbReference type="ARBA" id="ARBA00023136"/>
    </source>
</evidence>
<dbReference type="GO" id="GO:0005886">
    <property type="term" value="C:plasma membrane"/>
    <property type="evidence" value="ECO:0007669"/>
    <property type="project" value="UniProtKB-SubCell"/>
</dbReference>
<evidence type="ECO:0000256" key="6">
    <source>
        <dbReference type="ARBA" id="ARBA00022840"/>
    </source>
</evidence>
<evidence type="ECO:0000256" key="5">
    <source>
        <dbReference type="ARBA" id="ARBA00022741"/>
    </source>
</evidence>
<dbReference type="PROSITE" id="PS50929">
    <property type="entry name" value="ABC_TM1F"/>
    <property type="match status" value="1"/>
</dbReference>
<feature type="transmembrane region" description="Helical" evidence="9">
    <location>
        <begin position="52"/>
        <end position="77"/>
    </location>
</feature>
<keyword evidence="13" id="KW-1185">Reference proteome</keyword>
<name>S7T1M2_9BACT</name>
<organism evidence="12 13">
    <name type="scientific">Alkalidesulfovibrio alkalitolerans DSM 16529</name>
    <dbReference type="NCBI Taxonomy" id="1121439"/>
    <lineage>
        <taxon>Bacteria</taxon>
        <taxon>Pseudomonadati</taxon>
        <taxon>Thermodesulfobacteriota</taxon>
        <taxon>Desulfovibrionia</taxon>
        <taxon>Desulfovibrionales</taxon>
        <taxon>Desulfovibrionaceae</taxon>
        <taxon>Alkalidesulfovibrio</taxon>
    </lineage>
</organism>
<evidence type="ECO:0000256" key="7">
    <source>
        <dbReference type="ARBA" id="ARBA00022989"/>
    </source>
</evidence>
<evidence type="ECO:0000256" key="9">
    <source>
        <dbReference type="SAM" id="Phobius"/>
    </source>
</evidence>
<dbReference type="InterPro" id="IPR039421">
    <property type="entry name" value="Type_1_exporter"/>
</dbReference>
<dbReference type="PROSITE" id="PS00211">
    <property type="entry name" value="ABC_TRANSPORTER_1"/>
    <property type="match status" value="1"/>
</dbReference>
<reference evidence="12 13" key="1">
    <citation type="journal article" date="2013" name="Genome Announc.">
        <title>Draft genome sequences for three mercury-methylating, sulfate-reducing bacteria.</title>
        <authorList>
            <person name="Brown S.D."/>
            <person name="Hurt R.A.Jr."/>
            <person name="Gilmour C.C."/>
            <person name="Elias D.A."/>
        </authorList>
    </citation>
    <scope>NUCLEOTIDE SEQUENCE [LARGE SCALE GENOMIC DNA]</scope>
    <source>
        <strain evidence="12 13">DSM 16529</strain>
    </source>
</reference>
<dbReference type="SUPFAM" id="SSF52540">
    <property type="entry name" value="P-loop containing nucleoside triphosphate hydrolases"/>
    <property type="match status" value="1"/>
</dbReference>
<dbReference type="AlphaFoldDB" id="S7T1M2"/>
<dbReference type="InterPro" id="IPR003593">
    <property type="entry name" value="AAA+_ATPase"/>
</dbReference>
<dbReference type="STRING" id="1121439.dsat_1540"/>
<evidence type="ECO:0000256" key="1">
    <source>
        <dbReference type="ARBA" id="ARBA00004651"/>
    </source>
</evidence>